<comment type="function">
    <text evidence="6">Catalyzes the reduction of dTDP-6-deoxy-L-lyxo-4-hexulose to yield dTDP-L-rhamnose.</text>
</comment>
<dbReference type="PANTHER" id="PTHR10491:SF4">
    <property type="entry name" value="METHIONINE ADENOSYLTRANSFERASE 2 SUBUNIT BETA"/>
    <property type="match status" value="1"/>
</dbReference>
<keyword evidence="6" id="KW-0521">NADP</keyword>
<dbReference type="AlphaFoldDB" id="A0A553E555"/>
<dbReference type="Pfam" id="PF04321">
    <property type="entry name" value="RmlD_sub_bind"/>
    <property type="match status" value="1"/>
</dbReference>
<sequence length="293" mass="33288">MRILILGVSGLIGHKLLQDLKKDFEIYATLHRAKSDYGDLPLFSEKNIIENIDVLDYEVLKGVLFAVNPDVILNCVGITKRKINTDNFLDVLMVNSVFPHKLARWAKKNKKRVIHFSTDCVFDGKKGNYDETSLTNAEDLYGRTKALGEINYSHTLTIRSSFIGQELFDKTELLDWFLSQEGKTINGFKKVLYSGVSTQFMASVVKNILLNFPDLSGLYQLAPENAIPKYELLSIAKEAFKVSVTINADEKYVHLPTLDGSKLKNAMDLKIPSWKEMMIDLALNKDFYSYKNN</sequence>
<comment type="caution">
    <text evidence="8">The sequence shown here is derived from an EMBL/GenBank/DDBJ whole genome shotgun (WGS) entry which is preliminary data.</text>
</comment>
<evidence type="ECO:0000256" key="6">
    <source>
        <dbReference type="RuleBase" id="RU364082"/>
    </source>
</evidence>
<dbReference type="CDD" id="cd05254">
    <property type="entry name" value="dTDP_HR_like_SDR_e"/>
    <property type="match status" value="1"/>
</dbReference>
<evidence type="ECO:0000259" key="7">
    <source>
        <dbReference type="Pfam" id="PF04321"/>
    </source>
</evidence>
<keyword evidence="9" id="KW-1185">Reference proteome</keyword>
<evidence type="ECO:0000256" key="1">
    <source>
        <dbReference type="ARBA" id="ARBA00004781"/>
    </source>
</evidence>
<evidence type="ECO:0000313" key="8">
    <source>
        <dbReference type="EMBL" id="TRX40139.1"/>
    </source>
</evidence>
<comment type="pathway">
    <text evidence="1 6">Carbohydrate biosynthesis; dTDP-L-rhamnose biosynthesis.</text>
</comment>
<comment type="similarity">
    <text evidence="2 6">Belongs to the dTDP-4-dehydrorhamnose reductase family.</text>
</comment>
<dbReference type="GO" id="GO:0008831">
    <property type="term" value="F:dTDP-4-dehydrorhamnose reductase activity"/>
    <property type="evidence" value="ECO:0007669"/>
    <property type="project" value="UniProtKB-EC"/>
</dbReference>
<dbReference type="GO" id="GO:0019305">
    <property type="term" value="P:dTDP-rhamnose biosynthetic process"/>
    <property type="evidence" value="ECO:0007669"/>
    <property type="project" value="UniProtKB-UniPathway"/>
</dbReference>
<dbReference type="Proteomes" id="UP000316371">
    <property type="component" value="Unassembled WGS sequence"/>
</dbReference>
<dbReference type="OrthoDB" id="9803892at2"/>
<evidence type="ECO:0000256" key="2">
    <source>
        <dbReference type="ARBA" id="ARBA00010944"/>
    </source>
</evidence>
<dbReference type="InterPro" id="IPR029903">
    <property type="entry name" value="RmlD-like-bd"/>
</dbReference>
<evidence type="ECO:0000256" key="5">
    <source>
        <dbReference type="ARBA" id="ARBA00048200"/>
    </source>
</evidence>
<reference evidence="8 9" key="1">
    <citation type="submission" date="2019-07" db="EMBL/GenBank/DDBJ databases">
        <title>Novel species of Flavobacterium.</title>
        <authorList>
            <person name="Liu Q."/>
            <person name="Xin Y.-H."/>
        </authorList>
    </citation>
    <scope>NUCLEOTIDE SEQUENCE [LARGE SCALE GENOMIC DNA]</scope>
    <source>
        <strain evidence="8 9">LB1R34</strain>
    </source>
</reference>
<evidence type="ECO:0000313" key="9">
    <source>
        <dbReference type="Proteomes" id="UP000316371"/>
    </source>
</evidence>
<keyword evidence="6" id="KW-0560">Oxidoreductase</keyword>
<dbReference type="Gene3D" id="3.40.50.720">
    <property type="entry name" value="NAD(P)-binding Rossmann-like Domain"/>
    <property type="match status" value="1"/>
</dbReference>
<dbReference type="EC" id="1.1.1.133" evidence="3 6"/>
<comment type="catalytic activity">
    <reaction evidence="5">
        <text>dTDP-beta-L-rhamnose + NADP(+) = dTDP-4-dehydro-beta-L-rhamnose + NADPH + H(+)</text>
        <dbReference type="Rhea" id="RHEA:21796"/>
        <dbReference type="ChEBI" id="CHEBI:15378"/>
        <dbReference type="ChEBI" id="CHEBI:57510"/>
        <dbReference type="ChEBI" id="CHEBI:57783"/>
        <dbReference type="ChEBI" id="CHEBI:58349"/>
        <dbReference type="ChEBI" id="CHEBI:62830"/>
        <dbReference type="EC" id="1.1.1.133"/>
    </reaction>
</comment>
<feature type="domain" description="RmlD-like substrate binding" evidence="7">
    <location>
        <begin position="1"/>
        <end position="161"/>
    </location>
</feature>
<name>A0A553E555_9FLAO</name>
<dbReference type="PANTHER" id="PTHR10491">
    <property type="entry name" value="DTDP-4-DEHYDRORHAMNOSE REDUCTASE"/>
    <property type="match status" value="1"/>
</dbReference>
<dbReference type="UniPathway" id="UPA00124"/>
<dbReference type="GO" id="GO:0005829">
    <property type="term" value="C:cytosol"/>
    <property type="evidence" value="ECO:0007669"/>
    <property type="project" value="TreeGrafter"/>
</dbReference>
<evidence type="ECO:0000256" key="4">
    <source>
        <dbReference type="ARBA" id="ARBA00017099"/>
    </source>
</evidence>
<dbReference type="SUPFAM" id="SSF51735">
    <property type="entry name" value="NAD(P)-binding Rossmann-fold domains"/>
    <property type="match status" value="1"/>
</dbReference>
<dbReference type="RefSeq" id="WP_144256206.1">
    <property type="nucleotide sequence ID" value="NZ_VJZT01000006.1"/>
</dbReference>
<organism evidence="8 9">
    <name type="scientific">Flavobacterium restrictum</name>
    <dbReference type="NCBI Taxonomy" id="2594428"/>
    <lineage>
        <taxon>Bacteria</taxon>
        <taxon>Pseudomonadati</taxon>
        <taxon>Bacteroidota</taxon>
        <taxon>Flavobacteriia</taxon>
        <taxon>Flavobacteriales</taxon>
        <taxon>Flavobacteriaceae</taxon>
        <taxon>Flavobacterium</taxon>
    </lineage>
</organism>
<proteinExistence type="inferred from homology"/>
<dbReference type="InterPro" id="IPR036291">
    <property type="entry name" value="NAD(P)-bd_dom_sf"/>
</dbReference>
<dbReference type="EMBL" id="VJZT01000006">
    <property type="protein sequence ID" value="TRX40139.1"/>
    <property type="molecule type" value="Genomic_DNA"/>
</dbReference>
<protein>
    <recommendedName>
        <fullName evidence="4 6">dTDP-4-dehydrorhamnose reductase</fullName>
        <ecNumber evidence="3 6">1.1.1.133</ecNumber>
    </recommendedName>
</protein>
<gene>
    <name evidence="8" type="ORF">FNW21_08000</name>
</gene>
<accession>A0A553E555</accession>
<evidence type="ECO:0000256" key="3">
    <source>
        <dbReference type="ARBA" id="ARBA00012929"/>
    </source>
</evidence>
<dbReference type="InterPro" id="IPR005913">
    <property type="entry name" value="dTDP_dehydrorham_reduct"/>
</dbReference>